<dbReference type="InterPro" id="IPR005218">
    <property type="entry name" value="Diacylglycerol/lipid_kinase"/>
</dbReference>
<dbReference type="Gene3D" id="3.40.50.10330">
    <property type="entry name" value="Probable inorganic polyphosphate/atp-NAD kinase, domain 1"/>
    <property type="match status" value="1"/>
</dbReference>
<dbReference type="Gene3D" id="2.60.200.40">
    <property type="match status" value="1"/>
</dbReference>
<dbReference type="Pfam" id="PF00781">
    <property type="entry name" value="DAGK_cat"/>
    <property type="match status" value="1"/>
</dbReference>
<evidence type="ECO:0000313" key="6">
    <source>
        <dbReference type="EMBL" id="KOO39250.1"/>
    </source>
</evidence>
<dbReference type="GO" id="GO:0008654">
    <property type="term" value="P:phospholipid biosynthetic process"/>
    <property type="evidence" value="ECO:0007669"/>
    <property type="project" value="InterPro"/>
</dbReference>
<gene>
    <name evidence="6" type="ORF">AMD02_10675</name>
</gene>
<dbReference type="GO" id="GO:0005886">
    <property type="term" value="C:plasma membrane"/>
    <property type="evidence" value="ECO:0007669"/>
    <property type="project" value="TreeGrafter"/>
</dbReference>
<comment type="cofactor">
    <cofactor evidence="1">
        <name>Mg(2+)</name>
        <dbReference type="ChEBI" id="CHEBI:18420"/>
    </cofactor>
</comment>
<evidence type="ECO:0000256" key="2">
    <source>
        <dbReference type="ARBA" id="ARBA00005983"/>
    </source>
</evidence>
<keyword evidence="3" id="KW-0547">Nucleotide-binding</keyword>
<evidence type="ECO:0000259" key="5">
    <source>
        <dbReference type="PROSITE" id="PS50146"/>
    </source>
</evidence>
<feature type="domain" description="DAGKc" evidence="5">
    <location>
        <begin position="1"/>
        <end position="129"/>
    </location>
</feature>
<dbReference type="GO" id="GO:0005524">
    <property type="term" value="F:ATP binding"/>
    <property type="evidence" value="ECO:0007669"/>
    <property type="project" value="UniProtKB-KW"/>
</dbReference>
<dbReference type="PANTHER" id="PTHR12358">
    <property type="entry name" value="SPHINGOSINE KINASE"/>
    <property type="match status" value="1"/>
</dbReference>
<evidence type="ECO:0000256" key="4">
    <source>
        <dbReference type="ARBA" id="ARBA00022840"/>
    </source>
</evidence>
<dbReference type="NCBIfam" id="TIGR00147">
    <property type="entry name" value="YegS/Rv2252/BmrU family lipid kinase"/>
    <property type="match status" value="1"/>
</dbReference>
<evidence type="ECO:0000256" key="3">
    <source>
        <dbReference type="ARBA" id="ARBA00022741"/>
    </source>
</evidence>
<dbReference type="SUPFAM" id="SSF111331">
    <property type="entry name" value="NAD kinase/diacylglycerol kinase-like"/>
    <property type="match status" value="1"/>
</dbReference>
<accession>A0A0M0KKD6</accession>
<dbReference type="SMART" id="SM00046">
    <property type="entry name" value="DAGKc"/>
    <property type="match status" value="1"/>
</dbReference>
<proteinExistence type="inferred from homology"/>
<protein>
    <recommendedName>
        <fullName evidence="5">DAGKc domain-containing protein</fullName>
    </recommendedName>
</protein>
<dbReference type="GeneID" id="87597384"/>
<dbReference type="InterPro" id="IPR050187">
    <property type="entry name" value="Lipid_Phosphate_FormReg"/>
</dbReference>
<dbReference type="PROSITE" id="PS50146">
    <property type="entry name" value="DAGK"/>
    <property type="match status" value="1"/>
</dbReference>
<dbReference type="AlphaFoldDB" id="A0A0M0KKD6"/>
<comment type="caution">
    <text evidence="6">The sequence shown here is derived from an EMBL/GenBank/DDBJ whole genome shotgun (WGS) entry which is preliminary data.</text>
</comment>
<keyword evidence="4" id="KW-0067">ATP-binding</keyword>
<reference evidence="6" key="1">
    <citation type="submission" date="2015-08" db="EMBL/GenBank/DDBJ databases">
        <title>Complete DNA Sequence of Pseudomonas syringae pv. actinidiae, the Causal Agent of Kiwifruit Canker Disease.</title>
        <authorList>
            <person name="Rikkerink E.H.A."/>
            <person name="Fineran P.C."/>
        </authorList>
    </citation>
    <scope>NUCLEOTIDE SEQUENCE</scope>
    <source>
        <strain evidence="6">DSM 13666</strain>
    </source>
</reference>
<sequence>MFQRAFLLYNGKAGNGKTDKYLKDVVPRALQSIGELTIIPSKEKGDIESICREREVDLMIVMGGDGTVHECINGLAVSPSPPPLVVLPTGTCNDFARSLRIPLSFVEAGNLLESGTWKRVPLIQANHRCYTNFLGMGIITTASEGTNPELKETFGRFSYFLSALQSLREPSPFSYTITSTKGSMSGQAILLLVMHGQFLGTLPVQLDENAIEQPFVTIYIVKEGGLPFIKDLVKGLVSPAMVNESDHIDRMTCDQCQIETEPVLSIDMDGEIYMKTPVNITTVGKVITVRVPDVNVTSDADHTIGGAQDTP</sequence>
<dbReference type="RefSeq" id="WP_053431299.1">
    <property type="nucleotide sequence ID" value="NZ_CP040441.1"/>
</dbReference>
<dbReference type="GO" id="GO:0004143">
    <property type="term" value="F:ATP-dependent diacylglycerol kinase activity"/>
    <property type="evidence" value="ECO:0007669"/>
    <property type="project" value="TreeGrafter"/>
</dbReference>
<accession>A0A4Y7WXG8</accession>
<dbReference type="PATRIC" id="fig|136160.3.peg.2531"/>
<dbReference type="InterPro" id="IPR016064">
    <property type="entry name" value="NAD/diacylglycerol_kinase_sf"/>
</dbReference>
<dbReference type="EMBL" id="LILD01000001">
    <property type="protein sequence ID" value="KOO39250.1"/>
    <property type="molecule type" value="Genomic_DNA"/>
</dbReference>
<organism evidence="6">
    <name type="scientific">Halalkalibacterium halodurans</name>
    <name type="common">Bacillus halodurans</name>
    <dbReference type="NCBI Taxonomy" id="86665"/>
    <lineage>
        <taxon>Bacteria</taxon>
        <taxon>Bacillati</taxon>
        <taxon>Bacillota</taxon>
        <taxon>Bacilli</taxon>
        <taxon>Bacillales</taxon>
        <taxon>Bacillaceae</taxon>
        <taxon>Halalkalibacterium (ex Joshi et al. 2022)</taxon>
    </lineage>
</organism>
<evidence type="ECO:0000256" key="1">
    <source>
        <dbReference type="ARBA" id="ARBA00001946"/>
    </source>
</evidence>
<dbReference type="InterPro" id="IPR017438">
    <property type="entry name" value="ATP-NAD_kinase_N"/>
</dbReference>
<comment type="similarity">
    <text evidence="2">Belongs to the diacylglycerol/lipid kinase family.</text>
</comment>
<dbReference type="PANTHER" id="PTHR12358:SF107">
    <property type="entry name" value="LIPID KINASE BMRU-RELATED"/>
    <property type="match status" value="1"/>
</dbReference>
<name>A0A0M0KKD6_ALKHA</name>
<dbReference type="InterPro" id="IPR001206">
    <property type="entry name" value="Diacylglycerol_kinase_cat_dom"/>
</dbReference>